<evidence type="ECO:0000313" key="2">
    <source>
        <dbReference type="Proteomes" id="UP000749559"/>
    </source>
</evidence>
<dbReference type="InterPro" id="IPR029069">
    <property type="entry name" value="HotDog_dom_sf"/>
</dbReference>
<gene>
    <name evidence="1" type="ORF">OFUS_LOCUS19421</name>
</gene>
<protein>
    <submittedName>
        <fullName evidence="1">Uncharacterized protein</fullName>
    </submittedName>
</protein>
<dbReference type="Gene3D" id="3.10.129.10">
    <property type="entry name" value="Hotdog Thioesterase"/>
    <property type="match status" value="1"/>
</dbReference>
<dbReference type="PANTHER" id="PTHR34487:SF1">
    <property type="entry name" value="ACYL-ACP THIOESTERASE"/>
    <property type="match status" value="1"/>
</dbReference>
<dbReference type="PANTHER" id="PTHR34487">
    <property type="entry name" value="ACYL-ACP THIOESTERASE"/>
    <property type="match status" value="1"/>
</dbReference>
<dbReference type="EMBL" id="CAIIXF020000009">
    <property type="protein sequence ID" value="CAH1794778.1"/>
    <property type="molecule type" value="Genomic_DNA"/>
</dbReference>
<name>A0A8J1U9T6_OWEFU</name>
<reference evidence="1" key="1">
    <citation type="submission" date="2022-03" db="EMBL/GenBank/DDBJ databases">
        <authorList>
            <person name="Martin C."/>
        </authorList>
    </citation>
    <scope>NUCLEOTIDE SEQUENCE</scope>
</reference>
<proteinExistence type="predicted"/>
<dbReference type="AlphaFoldDB" id="A0A8J1U9T6"/>
<comment type="caution">
    <text evidence="1">The sequence shown here is derived from an EMBL/GenBank/DDBJ whole genome shotgun (WGS) entry which is preliminary data.</text>
</comment>
<dbReference type="SUPFAM" id="SSF54637">
    <property type="entry name" value="Thioesterase/thiol ester dehydrase-isomerase"/>
    <property type="match status" value="2"/>
</dbReference>
<evidence type="ECO:0000313" key="1">
    <source>
        <dbReference type="EMBL" id="CAH1794778.1"/>
    </source>
</evidence>
<keyword evidence="2" id="KW-1185">Reference proteome</keyword>
<organism evidence="1 2">
    <name type="scientific">Owenia fusiformis</name>
    <name type="common">Polychaete worm</name>
    <dbReference type="NCBI Taxonomy" id="6347"/>
    <lineage>
        <taxon>Eukaryota</taxon>
        <taxon>Metazoa</taxon>
        <taxon>Spiralia</taxon>
        <taxon>Lophotrochozoa</taxon>
        <taxon>Annelida</taxon>
        <taxon>Polychaeta</taxon>
        <taxon>Sedentaria</taxon>
        <taxon>Canalipalpata</taxon>
        <taxon>Sabellida</taxon>
        <taxon>Oweniida</taxon>
        <taxon>Oweniidae</taxon>
        <taxon>Owenia</taxon>
    </lineage>
</organism>
<sequence length="302" mass="34196">MSSRTFAGVARLFNLKVQVDNTIGRASVIFPGLSMGDFDALGNPSLWRVQNLLTMARIVAYHDGKCGSDGNTFLEYDKMTSDRMTFMASSEIELSEKFYEIRNQEQFPIKIAVHLGYIGKSSVLSVAEMTNGITGEFLGKGGNQVVSVSRETRKPTALPDWWRDKYKHLVVENKALIVQRLEKPDKVHKYDTKVSWSDTDRYRHTNQATYTRFCIDAATDASIKGYFSKLTGDIRQYHVKTYDVLYIGESLAGDHITVETWENDENPSLIHFQISKDEKALFQSSIEFHSTEPGTGDFMKPS</sequence>
<accession>A0A8J1U9T6</accession>
<dbReference type="OrthoDB" id="6278306at2759"/>
<dbReference type="Proteomes" id="UP000749559">
    <property type="component" value="Unassembled WGS sequence"/>
</dbReference>